<dbReference type="Proteomes" id="UP000225275">
    <property type="component" value="Unassembled WGS sequence"/>
</dbReference>
<dbReference type="Pfam" id="PF08666">
    <property type="entry name" value="SAF"/>
    <property type="match status" value="1"/>
</dbReference>
<dbReference type="SMART" id="SM00858">
    <property type="entry name" value="SAF"/>
    <property type="match status" value="1"/>
</dbReference>
<dbReference type="InterPro" id="IPR052172">
    <property type="entry name" value="UxaA_altronate/galactarate_dh"/>
</dbReference>
<keyword evidence="6" id="KW-0378">Hydrolase</keyword>
<dbReference type="Pfam" id="PF04295">
    <property type="entry name" value="GD_AH_second"/>
    <property type="match status" value="1"/>
</dbReference>
<evidence type="ECO:0000313" key="6">
    <source>
        <dbReference type="EMBL" id="PFG89674.1"/>
    </source>
</evidence>
<dbReference type="PANTHER" id="PTHR30536:SF5">
    <property type="entry name" value="ALTRONATE DEHYDRATASE"/>
    <property type="match status" value="1"/>
</dbReference>
<dbReference type="GO" id="GO:0019698">
    <property type="term" value="P:D-galacturonate catabolic process"/>
    <property type="evidence" value="ECO:0007669"/>
    <property type="project" value="TreeGrafter"/>
</dbReference>
<dbReference type="GO" id="GO:0016787">
    <property type="term" value="F:hydrolase activity"/>
    <property type="evidence" value="ECO:0007669"/>
    <property type="project" value="UniProtKB-KW"/>
</dbReference>
<dbReference type="InterPro" id="IPR013974">
    <property type="entry name" value="SAF"/>
</dbReference>
<dbReference type="AlphaFoldDB" id="A0A2A9INH3"/>
<dbReference type="Gene3D" id="2.30.130.110">
    <property type="match status" value="1"/>
</dbReference>
<dbReference type="InterPro" id="IPR048332">
    <property type="entry name" value="GD_AH_C"/>
</dbReference>
<reference evidence="5" key="5">
    <citation type="submission" date="2023-10" db="EMBL/GenBank/DDBJ databases">
        <title>Production of high quality cheese from raw caw milk (raw cheese).</title>
        <authorList>
            <person name="Samouris G."/>
        </authorList>
    </citation>
    <scope>NUCLEOTIDE SEQUENCE</scope>
    <source>
        <strain evidence="5">M17-3</strain>
    </source>
</reference>
<reference evidence="6" key="2">
    <citation type="journal article" date="2018" name="Food Control">
        <title>Characterization of Lactococcus lactis isolates from herbs, fruits and vegetables for use as biopreservatives against Listeria monocytogenes in cheese.</title>
        <authorList>
            <person name="Ho V."/>
            <person name="Lo R."/>
            <person name="Bansal N."/>
            <person name="Turner M.S."/>
        </authorList>
    </citation>
    <scope>NUCLEOTIDE SEQUENCE</scope>
    <source>
        <strain evidence="6">537</strain>
    </source>
</reference>
<name>A0A2A9INH3_9LACT</name>
<dbReference type="CDD" id="cd11613">
    <property type="entry name" value="SAF_AH_GD"/>
    <property type="match status" value="1"/>
</dbReference>
<evidence type="ECO:0000259" key="3">
    <source>
        <dbReference type="SMART" id="SM00858"/>
    </source>
</evidence>
<keyword evidence="2" id="KW-0456">Lyase</keyword>
<comment type="caution">
    <text evidence="6">The sequence shown here is derived from an EMBL/GenBank/DDBJ whole genome shotgun (WGS) entry which is preliminary data.</text>
</comment>
<evidence type="ECO:0000256" key="1">
    <source>
        <dbReference type="ARBA" id="ARBA00010986"/>
    </source>
</evidence>
<evidence type="ECO:0000313" key="4">
    <source>
        <dbReference type="EMBL" id="MDG5047533.1"/>
    </source>
</evidence>
<proteinExistence type="inferred from homology"/>
<dbReference type="PANTHER" id="PTHR30536">
    <property type="entry name" value="ALTRONATE/GALACTARATE DEHYDRATASE"/>
    <property type="match status" value="1"/>
</dbReference>
<dbReference type="Proteomes" id="UP001186047">
    <property type="component" value="Unassembled WGS sequence"/>
</dbReference>
<organism evidence="6 7">
    <name type="scientific">Lactococcus lactis</name>
    <dbReference type="NCBI Taxonomy" id="1358"/>
    <lineage>
        <taxon>Bacteria</taxon>
        <taxon>Bacillati</taxon>
        <taxon>Bacillota</taxon>
        <taxon>Bacilli</taxon>
        <taxon>Lactobacillales</taxon>
        <taxon>Streptococcaceae</taxon>
        <taxon>Lactococcus</taxon>
    </lineage>
</organism>
<evidence type="ECO:0000313" key="5">
    <source>
        <dbReference type="EMBL" id="MDV2633526.1"/>
    </source>
</evidence>
<feature type="domain" description="SAF" evidence="3">
    <location>
        <begin position="11"/>
        <end position="82"/>
    </location>
</feature>
<dbReference type="InterPro" id="IPR007392">
    <property type="entry name" value="GD_AH_second"/>
</dbReference>
<protein>
    <submittedName>
        <fullName evidence="4">Altronate dehydratase family protein</fullName>
    </submittedName>
    <submittedName>
        <fullName evidence="6">Altronate hydrolase</fullName>
    </submittedName>
</protein>
<gene>
    <name evidence="6" type="ORF">BW154_09440</name>
    <name evidence="4" type="ORF">OGZ38_00035</name>
    <name evidence="5" type="ORF">RZO31_11725</name>
</gene>
<dbReference type="EMBL" id="JAWHVL010000033">
    <property type="protein sequence ID" value="MDV2633526.1"/>
    <property type="molecule type" value="Genomic_DNA"/>
</dbReference>
<dbReference type="Pfam" id="PF20629">
    <property type="entry name" value="GD_AH_C"/>
    <property type="match status" value="1"/>
</dbReference>
<reference evidence="4" key="4">
    <citation type="journal article" date="2023" name="Food Microbiol.">
        <title>Evaluation of the fermentation potential of lactic acid bacteria isolated from herbs, fruits and vegetables as starter cultures in nut-based milk alternatives.</title>
        <authorList>
            <person name="Huang W."/>
            <person name="Dong A."/>
            <person name="Pham H.T."/>
            <person name="Zhou C."/>
            <person name="Huo Z."/>
            <person name="Watjen A.P."/>
            <person name="Prakash S."/>
            <person name="Bang-Berthelsen C.H."/>
            <person name="Turner M.S."/>
        </authorList>
    </citation>
    <scope>NUCLEOTIDE SEQUENCE</scope>
    <source>
        <strain evidence="4">593</strain>
    </source>
</reference>
<dbReference type="EMBL" id="MTJS01000002">
    <property type="protein sequence ID" value="PFG89674.1"/>
    <property type="molecule type" value="Genomic_DNA"/>
</dbReference>
<evidence type="ECO:0000256" key="2">
    <source>
        <dbReference type="ARBA" id="ARBA00023239"/>
    </source>
</evidence>
<reference evidence="6" key="1">
    <citation type="submission" date="2017-01" db="EMBL/GenBank/DDBJ databases">
        <authorList>
            <person name="Lo R."/>
        </authorList>
    </citation>
    <scope>NUCLEOTIDE SEQUENCE</scope>
    <source>
        <strain evidence="6">537</strain>
    </source>
</reference>
<dbReference type="InterPro" id="IPR044144">
    <property type="entry name" value="SAF_UxaA/GarD"/>
</dbReference>
<dbReference type="RefSeq" id="WP_058217741.1">
    <property type="nucleotide sequence ID" value="NZ_CP098790.1"/>
</dbReference>
<dbReference type="EMBL" id="JAOWLO010000001">
    <property type="protein sequence ID" value="MDG5047533.1"/>
    <property type="molecule type" value="Genomic_DNA"/>
</dbReference>
<dbReference type="GO" id="GO:0016829">
    <property type="term" value="F:lyase activity"/>
    <property type="evidence" value="ECO:0007669"/>
    <property type="project" value="UniProtKB-KW"/>
</dbReference>
<comment type="similarity">
    <text evidence="1">Belongs to the UxaA family.</text>
</comment>
<dbReference type="Proteomes" id="UP001152820">
    <property type="component" value="Unassembled WGS sequence"/>
</dbReference>
<reference evidence="4" key="3">
    <citation type="submission" date="2022-10" db="EMBL/GenBank/DDBJ databases">
        <authorList>
            <person name="Turner M.S."/>
            <person name="Huang W."/>
        </authorList>
    </citation>
    <scope>NUCLEOTIDE SEQUENCE</scope>
    <source>
        <strain evidence="4">593</strain>
    </source>
</reference>
<evidence type="ECO:0000313" key="7">
    <source>
        <dbReference type="Proteomes" id="UP000225275"/>
    </source>
</evidence>
<sequence>MKDLIYLNPLDNVAVALRDIKKGEGVTDGAVSTLAVTDVPRGHKIALRDFKKNDDVTKYGAPIGHVTEEVVKGTWIHSHNMKTNLEGELKYSYEPDFKPVTYPKVDRTFKGYRRADGRVGVRNDLYIVPMVGCVNGIAEIVLEQFKEKHRGEKLPFDNIIILKHEYGCSQLGDDHENTRRVLADAVHHPNAGGVLVFGLGCENNTMDAFKVLVGKVDHSRVKFLVAQHVKNEQKSANDLLEEILEVAKEDHREEIPLSELKIGLKCGGSDGFSGITANPLIGMASDYFISQGASSVLTEVPEMFGAENRLMARAEDEAVFTDIVNLINNFKRYFQSYGQPVFENPSPGNKEGGITTLEDKSLGCTQKSGTAKVVDVLTYAQPIRKKGLSLLQGPGNDLVSTTNMAAAGVNMILFSTGRGTPFGTFVPTLKIATNNELGQKKDHWIDFNAGRLFNEDKEVVFEDFIEKIIAVASGEATRNEENKFQEIAIFKNGVTL</sequence>
<accession>A0A2A9INH3</accession>